<dbReference type="Proteomes" id="UP000327044">
    <property type="component" value="Unassembled WGS sequence"/>
</dbReference>
<dbReference type="InParanoid" id="A0A5N3ZZF1"/>
<keyword evidence="2" id="KW-1185">Reference proteome</keyword>
<protein>
    <submittedName>
        <fullName evidence="1">Uncharacterized protein</fullName>
    </submittedName>
</protein>
<name>A0A5N3ZZF1_PHOPY</name>
<gene>
    <name evidence="1" type="ORF">PPYR_15164</name>
</gene>
<organism evidence="1 2">
    <name type="scientific">Photinus pyralis</name>
    <name type="common">Common eastern firefly</name>
    <name type="synonym">Lampyris pyralis</name>
    <dbReference type="NCBI Taxonomy" id="7054"/>
    <lineage>
        <taxon>Eukaryota</taxon>
        <taxon>Metazoa</taxon>
        <taxon>Ecdysozoa</taxon>
        <taxon>Arthropoda</taxon>
        <taxon>Hexapoda</taxon>
        <taxon>Insecta</taxon>
        <taxon>Pterygota</taxon>
        <taxon>Neoptera</taxon>
        <taxon>Endopterygota</taxon>
        <taxon>Coleoptera</taxon>
        <taxon>Polyphaga</taxon>
        <taxon>Elateriformia</taxon>
        <taxon>Elateroidea</taxon>
        <taxon>Lampyridae</taxon>
        <taxon>Lampyrinae</taxon>
        <taxon>Photinus</taxon>
    </lineage>
</organism>
<comment type="caution">
    <text evidence="1">The sequence shown here is derived from an EMBL/GenBank/DDBJ whole genome shotgun (WGS) entry which is preliminary data.</text>
</comment>
<feature type="non-terminal residue" evidence="1">
    <location>
        <position position="163"/>
    </location>
</feature>
<feature type="non-terminal residue" evidence="1">
    <location>
        <position position="1"/>
    </location>
</feature>
<dbReference type="AlphaFoldDB" id="A0A5N3ZZF1"/>
<evidence type="ECO:0000313" key="1">
    <source>
        <dbReference type="EMBL" id="KAB0790442.1"/>
    </source>
</evidence>
<reference evidence="1 2" key="1">
    <citation type="journal article" date="2018" name="Elife">
        <title>Firefly genomes illuminate parallel origins of bioluminescence in beetles.</title>
        <authorList>
            <person name="Fallon T.R."/>
            <person name="Lower S.E."/>
            <person name="Chang C.H."/>
            <person name="Bessho-Uehara M."/>
            <person name="Martin G.J."/>
            <person name="Bewick A.J."/>
            <person name="Behringer M."/>
            <person name="Debat H.J."/>
            <person name="Wong I."/>
            <person name="Day J.C."/>
            <person name="Suvorov A."/>
            <person name="Silva C.J."/>
            <person name="Stanger-Hall K.F."/>
            <person name="Hall D.W."/>
            <person name="Schmitz R.J."/>
            <person name="Nelson D.R."/>
            <person name="Lewis S.M."/>
            <person name="Shigenobu S."/>
            <person name="Bybee S.M."/>
            <person name="Larracuente A.M."/>
            <person name="Oba Y."/>
            <person name="Weng J.K."/>
        </authorList>
    </citation>
    <scope>NUCLEOTIDE SEQUENCE [LARGE SCALE GENOMIC DNA]</scope>
    <source>
        <strain evidence="1">1611_PpyrPB1</strain>
        <tissue evidence="1">Whole body</tissue>
    </source>
</reference>
<sequence length="163" mass="18369">FLLQPTNGKKDNQSTDTSQALTICNIGSDTSRTSLPSINITEKEELPTIITHHRVLHTPTTSRSSSVSMPVLATDGITLPDFNFTLIEMNNKLSEIHRKQCEIEQRVQIVNERLVALEQTLPLGTPNSINKVGNDQLPKKKFSSFDELQEFEANFTEETRKQM</sequence>
<dbReference type="EMBL" id="VVIM01001250">
    <property type="protein sequence ID" value="KAB0790442.1"/>
    <property type="molecule type" value="Genomic_DNA"/>
</dbReference>
<evidence type="ECO:0000313" key="2">
    <source>
        <dbReference type="Proteomes" id="UP000327044"/>
    </source>
</evidence>
<accession>A0A5N3ZZF1</accession>
<proteinExistence type="predicted"/>